<accession>A0ABR6RX76</accession>
<evidence type="ECO:0000313" key="2">
    <source>
        <dbReference type="Proteomes" id="UP000607331"/>
    </source>
</evidence>
<organism evidence="1 2">
    <name type="scientific">Kluyvera sichuanensis</name>
    <dbReference type="NCBI Taxonomy" id="2725494"/>
    <lineage>
        <taxon>Bacteria</taxon>
        <taxon>Pseudomonadati</taxon>
        <taxon>Pseudomonadota</taxon>
        <taxon>Gammaproteobacteria</taxon>
        <taxon>Enterobacterales</taxon>
        <taxon>Enterobacteriaceae</taxon>
        <taxon>Kluyvera</taxon>
    </lineage>
</organism>
<dbReference type="Proteomes" id="UP000607331">
    <property type="component" value="Unassembled WGS sequence"/>
</dbReference>
<dbReference type="EMBL" id="JABBJF010000021">
    <property type="protein sequence ID" value="MBC1187752.1"/>
    <property type="molecule type" value="Genomic_DNA"/>
</dbReference>
<reference evidence="1 2" key="1">
    <citation type="submission" date="2020-04" db="EMBL/GenBank/DDBJ databases">
        <title>The draft genome of Kluyvera sichuanensis strain SCKS090646.</title>
        <authorList>
            <person name="Wei L."/>
            <person name="Liu L."/>
            <person name="Feng Y."/>
            <person name="Zong Z."/>
        </authorList>
    </citation>
    <scope>NUCLEOTIDE SEQUENCE [LARGE SCALE GENOMIC DNA]</scope>
    <source>
        <strain evidence="1 2">090646</strain>
    </source>
</reference>
<keyword evidence="2" id="KW-1185">Reference proteome</keyword>
<protein>
    <submittedName>
        <fullName evidence="1">Uncharacterized protein</fullName>
    </submittedName>
</protein>
<gene>
    <name evidence="1" type="ORF">HII27_18755</name>
</gene>
<name>A0ABR6RX76_9ENTR</name>
<proteinExistence type="predicted"/>
<comment type="caution">
    <text evidence="1">The sequence shown here is derived from an EMBL/GenBank/DDBJ whole genome shotgun (WGS) entry which is preliminary data.</text>
</comment>
<evidence type="ECO:0000313" key="1">
    <source>
        <dbReference type="EMBL" id="MBC1187752.1"/>
    </source>
</evidence>
<sequence>MMAQDSKRGSALVEVIKSDDVTDLFKDYGELVIDSALESGTLESIPLLNTLVGIFKTASSVHDRRFTEKLIRFISGFADLDDATRINMANRLNENDKFAGKAGDRLIEIIDRMESENKPEIAAAFLKAFAFEYIDFITLRRLMVALERIPSFEIDELDTFSKYDENNHHQISDEALLLSFVNAGLGKNNGGFDGGIILPTDLCTAFVRFKGFKPE</sequence>